<organism evidence="3 4">
    <name type="scientific">Svornostia abyssi</name>
    <dbReference type="NCBI Taxonomy" id="2898438"/>
    <lineage>
        <taxon>Bacteria</taxon>
        <taxon>Bacillati</taxon>
        <taxon>Actinomycetota</taxon>
        <taxon>Thermoleophilia</taxon>
        <taxon>Solirubrobacterales</taxon>
        <taxon>Baekduiaceae</taxon>
        <taxon>Svornostia</taxon>
    </lineage>
</organism>
<feature type="domain" description="Guanylate cyclase" evidence="2">
    <location>
        <begin position="1"/>
        <end position="165"/>
    </location>
</feature>
<dbReference type="InterPro" id="IPR001054">
    <property type="entry name" value="A/G_cyclase"/>
</dbReference>
<accession>A0ABY5PNL8</accession>
<dbReference type="Gene3D" id="3.30.70.1230">
    <property type="entry name" value="Nucleotide cyclase"/>
    <property type="match status" value="1"/>
</dbReference>
<sequence length="190" mass="20513">MLHLRDIFSTEALLPDDREAGLLPEARPVAVCFADLVGFTRLGEELPASELGAVADRLVQIAEHVVSDEVRFVKTIGDAVMLVSPSVDPMLDAAFALVDAADAEGEEFPQLRAGIGYGGALNRHGDWFGRPVNRASRITALARPGTVVATASAREHAGDGWRWSSLPPRRVKGVSGEMRLYRARRADDAK</sequence>
<dbReference type="SMART" id="SM00044">
    <property type="entry name" value="CYCc"/>
    <property type="match status" value="1"/>
</dbReference>
<evidence type="ECO:0000259" key="2">
    <source>
        <dbReference type="SMART" id="SM00044"/>
    </source>
</evidence>
<dbReference type="RefSeq" id="WP_353866803.1">
    <property type="nucleotide sequence ID" value="NZ_CP088295.1"/>
</dbReference>
<dbReference type="InterPro" id="IPR050697">
    <property type="entry name" value="Adenylyl/Guanylyl_Cyclase_3/4"/>
</dbReference>
<name>A0ABY5PNL8_9ACTN</name>
<keyword evidence="4" id="KW-1185">Reference proteome</keyword>
<dbReference type="InterPro" id="IPR029787">
    <property type="entry name" value="Nucleotide_cyclase"/>
</dbReference>
<protein>
    <submittedName>
        <fullName evidence="3">Adenylate/guanylate cyclase domain-containing protein</fullName>
    </submittedName>
</protein>
<dbReference type="SUPFAM" id="SSF55073">
    <property type="entry name" value="Nucleotide cyclase"/>
    <property type="match status" value="1"/>
</dbReference>
<evidence type="ECO:0000313" key="4">
    <source>
        <dbReference type="Proteomes" id="UP001058860"/>
    </source>
</evidence>
<comment type="similarity">
    <text evidence="1">Belongs to the adenylyl cyclase class-3 family.</text>
</comment>
<evidence type="ECO:0000313" key="3">
    <source>
        <dbReference type="EMBL" id="UUY06329.1"/>
    </source>
</evidence>
<proteinExistence type="inferred from homology"/>
<dbReference type="PANTHER" id="PTHR43081:SF19">
    <property type="entry name" value="PH-SENSITIVE ADENYLATE CYCLASE RV1264"/>
    <property type="match status" value="1"/>
</dbReference>
<evidence type="ECO:0000256" key="1">
    <source>
        <dbReference type="ARBA" id="ARBA00005381"/>
    </source>
</evidence>
<dbReference type="Proteomes" id="UP001058860">
    <property type="component" value="Chromosome"/>
</dbReference>
<reference evidence="4" key="1">
    <citation type="submission" date="2021-11" db="EMBL/GenBank/DDBJ databases">
        <title>Cultivation dependent microbiological survey of springs from the worlds oldest radium mine currently devoted to the extraction of radon-saturated water.</title>
        <authorList>
            <person name="Kapinusova G."/>
            <person name="Smrhova T."/>
            <person name="Strejcek M."/>
            <person name="Suman J."/>
            <person name="Jani K."/>
            <person name="Pajer P."/>
            <person name="Uhlik O."/>
        </authorList>
    </citation>
    <scope>NUCLEOTIDE SEQUENCE [LARGE SCALE GENOMIC DNA]</scope>
    <source>
        <strain evidence="4">J379</strain>
    </source>
</reference>
<dbReference type="Pfam" id="PF00211">
    <property type="entry name" value="Guanylate_cyc"/>
    <property type="match status" value="1"/>
</dbReference>
<dbReference type="EMBL" id="CP088295">
    <property type="protein sequence ID" value="UUY06329.1"/>
    <property type="molecule type" value="Genomic_DNA"/>
</dbReference>
<gene>
    <name evidence="3" type="ORF">LRS13_17910</name>
</gene>
<dbReference type="PANTHER" id="PTHR43081">
    <property type="entry name" value="ADENYLATE CYCLASE, TERMINAL-DIFFERENTIATION SPECIFIC-RELATED"/>
    <property type="match status" value="1"/>
</dbReference>
<dbReference type="CDD" id="cd07302">
    <property type="entry name" value="CHD"/>
    <property type="match status" value="1"/>
</dbReference>